<evidence type="ECO:0000256" key="1">
    <source>
        <dbReference type="SAM" id="MobiDB-lite"/>
    </source>
</evidence>
<gene>
    <name evidence="3" type="ORF">FOB60_000784</name>
</gene>
<dbReference type="Gene3D" id="3.10.20.90">
    <property type="entry name" value="Phosphatidylinositol 3-kinase Catalytic Subunit, Chain A, domain 1"/>
    <property type="match status" value="1"/>
</dbReference>
<dbReference type="InterPro" id="IPR022617">
    <property type="entry name" value="Rad60/SUMO-like_dom"/>
</dbReference>
<dbReference type="InterPro" id="IPR029071">
    <property type="entry name" value="Ubiquitin-like_domsf"/>
</dbReference>
<name>A0A8X7NRS2_CANPA</name>
<evidence type="ECO:0000313" key="3">
    <source>
        <dbReference type="EMBL" id="KAF6059202.1"/>
    </source>
</evidence>
<sequence>MSDHEQQNFNNDLNNQGAGESATPGIISPPVENNAGASTTTSGGANSGDEDNKGALDQPKEEKVEDNKERINIKVTDGHGGEIWFKVKRSTPMKKIIETFCKKQGKDENSLRFFFDGNRVNAAHTAEELDMEDNDVIEAHHAQLGGSRV</sequence>
<dbReference type="PROSITE" id="PS50053">
    <property type="entry name" value="UBIQUITIN_2"/>
    <property type="match status" value="1"/>
</dbReference>
<dbReference type="Pfam" id="PF11976">
    <property type="entry name" value="Rad60-SLD"/>
    <property type="match status" value="1"/>
</dbReference>
<comment type="caution">
    <text evidence="3">The sequence shown here is derived from an EMBL/GenBank/DDBJ whole genome shotgun (WGS) entry which is preliminary data.</text>
</comment>
<dbReference type="AlphaFoldDB" id="A0A8X7NRS2"/>
<dbReference type="FunFam" id="3.10.20.90:FF:000202">
    <property type="entry name" value="Small ubiquitin-related modifier I"/>
    <property type="match status" value="1"/>
</dbReference>
<accession>A0A8X7NRS2</accession>
<dbReference type="EMBL" id="JABWAB010000001">
    <property type="protein sequence ID" value="KAF6059202.1"/>
    <property type="molecule type" value="Genomic_DNA"/>
</dbReference>
<dbReference type="OrthoDB" id="442921at2759"/>
<dbReference type="PANTHER" id="PTHR10562">
    <property type="entry name" value="SMALL UBIQUITIN-RELATED MODIFIER"/>
    <property type="match status" value="1"/>
</dbReference>
<proteinExistence type="predicted"/>
<evidence type="ECO:0000313" key="4">
    <source>
        <dbReference type="Proteomes" id="UP000590412"/>
    </source>
</evidence>
<dbReference type="SUPFAM" id="SSF54236">
    <property type="entry name" value="Ubiquitin-like"/>
    <property type="match status" value="1"/>
</dbReference>
<feature type="compositionally biased region" description="Polar residues" evidence="1">
    <location>
        <begin position="35"/>
        <end position="44"/>
    </location>
</feature>
<organism evidence="3 4">
    <name type="scientific">Candida parapsilosis</name>
    <name type="common">Yeast</name>
    <dbReference type="NCBI Taxonomy" id="5480"/>
    <lineage>
        <taxon>Eukaryota</taxon>
        <taxon>Fungi</taxon>
        <taxon>Dikarya</taxon>
        <taxon>Ascomycota</taxon>
        <taxon>Saccharomycotina</taxon>
        <taxon>Pichiomycetes</taxon>
        <taxon>Debaryomycetaceae</taxon>
        <taxon>Candida/Lodderomyces clade</taxon>
        <taxon>Candida</taxon>
    </lineage>
</organism>
<feature type="compositionally biased region" description="Polar residues" evidence="1">
    <location>
        <begin position="7"/>
        <end position="18"/>
    </location>
</feature>
<feature type="compositionally biased region" description="Basic and acidic residues" evidence="1">
    <location>
        <begin position="50"/>
        <end position="70"/>
    </location>
</feature>
<dbReference type="InterPro" id="IPR000626">
    <property type="entry name" value="Ubiquitin-like_dom"/>
</dbReference>
<feature type="domain" description="Ubiquitin-like" evidence="2">
    <location>
        <begin position="69"/>
        <end position="146"/>
    </location>
</feature>
<feature type="region of interest" description="Disordered" evidence="1">
    <location>
        <begin position="1"/>
        <end position="70"/>
    </location>
</feature>
<dbReference type="Proteomes" id="UP000590412">
    <property type="component" value="Unassembled WGS sequence"/>
</dbReference>
<protein>
    <submittedName>
        <fullName evidence="3">Ubiquitin-2 like Rad60 SUMO-like family protein</fullName>
    </submittedName>
</protein>
<evidence type="ECO:0000259" key="2">
    <source>
        <dbReference type="PROSITE" id="PS50053"/>
    </source>
</evidence>
<reference evidence="3" key="1">
    <citation type="submission" date="2020-03" db="EMBL/GenBank/DDBJ databases">
        <title>FDA dAtabase for Regulatory Grade micrObial Sequences (FDA-ARGOS): Supporting development and validation of Infectious Disease Dx tests.</title>
        <authorList>
            <person name="Campos J."/>
            <person name="Goldberg B."/>
            <person name="Tallon L."/>
            <person name="Sadzewicz L."/>
            <person name="Vavikolanu K."/>
            <person name="Mehta A."/>
            <person name="Aluvathingal J."/>
            <person name="Nadendla S."/>
            <person name="Nandy P."/>
            <person name="Geyer C."/>
            <person name="Yan Y."/>
            <person name="Sichtig H."/>
        </authorList>
    </citation>
    <scope>NUCLEOTIDE SEQUENCE [LARGE SCALE GENOMIC DNA]</scope>
    <source>
        <strain evidence="3">FDAARGOS_652</strain>
    </source>
</reference>